<sequence>MGVKGKRALSCLEESGMEESCVHSFQGHVSMRKPDRKKRSCAGGSMRLARRLMCFAFVQRFWEKQGEKGWMW</sequence>
<dbReference type="EMBL" id="AP019376">
    <property type="protein sequence ID" value="BBH86437.1"/>
    <property type="molecule type" value="Genomic_DNA"/>
</dbReference>
<dbReference type="AlphaFoldDB" id="A0A455SDB5"/>
<organism evidence="1">
    <name type="scientific">Thermosporothrix sp. COM3</name>
    <dbReference type="NCBI Taxonomy" id="2490863"/>
    <lineage>
        <taxon>Bacteria</taxon>
        <taxon>Bacillati</taxon>
        <taxon>Chloroflexota</taxon>
        <taxon>Ktedonobacteria</taxon>
        <taxon>Ktedonobacterales</taxon>
        <taxon>Thermosporotrichaceae</taxon>
        <taxon>Thermosporothrix</taxon>
    </lineage>
</organism>
<proteinExistence type="predicted"/>
<gene>
    <name evidence="1" type="ORF">KTC_11880</name>
</gene>
<accession>A0A455SDB5</accession>
<name>A0A455SDB5_9CHLR</name>
<protein>
    <submittedName>
        <fullName evidence="1">Uncharacterized protein</fullName>
    </submittedName>
</protein>
<evidence type="ECO:0000313" key="1">
    <source>
        <dbReference type="EMBL" id="BBH86437.1"/>
    </source>
</evidence>
<reference evidence="1" key="1">
    <citation type="submission" date="2018-12" db="EMBL/GenBank/DDBJ databases">
        <title>Novel natural products biosynthetic potential of the class Ktedonobacteria.</title>
        <authorList>
            <person name="Zheng Y."/>
            <person name="Saitou A."/>
            <person name="Wang C.M."/>
            <person name="Toyoda A."/>
            <person name="Minakuchi Y."/>
            <person name="Sekiguchi Y."/>
            <person name="Ueda K."/>
            <person name="Takano H."/>
            <person name="Sakai Y."/>
            <person name="Yokota A."/>
            <person name="Yabe S."/>
        </authorList>
    </citation>
    <scope>NUCLEOTIDE SEQUENCE</scope>
    <source>
        <strain evidence="1">COM3</strain>
    </source>
</reference>